<dbReference type="EMBL" id="JBBPBM010000046">
    <property type="protein sequence ID" value="KAK8521974.1"/>
    <property type="molecule type" value="Genomic_DNA"/>
</dbReference>
<evidence type="ECO:0000256" key="1">
    <source>
        <dbReference type="SAM" id="MobiDB-lite"/>
    </source>
</evidence>
<protein>
    <submittedName>
        <fullName evidence="2">Uncharacterized protein</fullName>
    </submittedName>
</protein>
<feature type="region of interest" description="Disordered" evidence="1">
    <location>
        <begin position="53"/>
        <end position="84"/>
    </location>
</feature>
<evidence type="ECO:0000313" key="2">
    <source>
        <dbReference type="EMBL" id="KAK8521974.1"/>
    </source>
</evidence>
<organism evidence="2 3">
    <name type="scientific">Hibiscus sabdariffa</name>
    <name type="common">roselle</name>
    <dbReference type="NCBI Taxonomy" id="183260"/>
    <lineage>
        <taxon>Eukaryota</taxon>
        <taxon>Viridiplantae</taxon>
        <taxon>Streptophyta</taxon>
        <taxon>Embryophyta</taxon>
        <taxon>Tracheophyta</taxon>
        <taxon>Spermatophyta</taxon>
        <taxon>Magnoliopsida</taxon>
        <taxon>eudicotyledons</taxon>
        <taxon>Gunneridae</taxon>
        <taxon>Pentapetalae</taxon>
        <taxon>rosids</taxon>
        <taxon>malvids</taxon>
        <taxon>Malvales</taxon>
        <taxon>Malvaceae</taxon>
        <taxon>Malvoideae</taxon>
        <taxon>Hibiscus</taxon>
    </lineage>
</organism>
<proteinExistence type="predicted"/>
<reference evidence="2 3" key="1">
    <citation type="journal article" date="2024" name="G3 (Bethesda)">
        <title>Genome assembly of Hibiscus sabdariffa L. provides insights into metabolisms of medicinal natural products.</title>
        <authorList>
            <person name="Kim T."/>
        </authorList>
    </citation>
    <scope>NUCLEOTIDE SEQUENCE [LARGE SCALE GENOMIC DNA]</scope>
    <source>
        <strain evidence="2">TK-2024</strain>
        <tissue evidence="2">Old leaves</tissue>
    </source>
</reference>
<name>A0ABR2CQY7_9ROSI</name>
<comment type="caution">
    <text evidence="2">The sequence shown here is derived from an EMBL/GenBank/DDBJ whole genome shotgun (WGS) entry which is preliminary data.</text>
</comment>
<sequence>MDEGLGEWLGYGSPVMLDEGWSSDEQCGSCWSGEVGVSGGELVKTMKKDDGELPRVSYGVRPMMDRRADDDGGLGSMGKSTNGDGELKMRILCSMNYFFSAKSTVEMSKLESTLRWFSSLRSVKR</sequence>
<gene>
    <name evidence="2" type="ORF">V6N12_066544</name>
</gene>
<evidence type="ECO:0000313" key="3">
    <source>
        <dbReference type="Proteomes" id="UP001472677"/>
    </source>
</evidence>
<accession>A0ABR2CQY7</accession>
<keyword evidence="3" id="KW-1185">Reference proteome</keyword>
<dbReference type="Proteomes" id="UP001472677">
    <property type="component" value="Unassembled WGS sequence"/>
</dbReference>